<dbReference type="PANTHER" id="PTHR35145:SF1">
    <property type="entry name" value="CYTOPLASMIC PROTEIN"/>
    <property type="match status" value="1"/>
</dbReference>
<dbReference type="InterPro" id="IPR038056">
    <property type="entry name" value="YjbR-like_sf"/>
</dbReference>
<reference evidence="2" key="1">
    <citation type="journal article" date="2019" name="Int. J. Syst. Evol. Microbiol.">
        <title>The Global Catalogue of Microorganisms (GCM) 10K type strain sequencing project: providing services to taxonomists for standard genome sequencing and annotation.</title>
        <authorList>
            <consortium name="The Broad Institute Genomics Platform"/>
            <consortium name="The Broad Institute Genome Sequencing Center for Infectious Disease"/>
            <person name="Wu L."/>
            <person name="Ma J."/>
        </authorList>
    </citation>
    <scope>NUCLEOTIDE SEQUENCE [LARGE SCALE GENOMIC DNA]</scope>
    <source>
        <strain evidence="2">CCUG 54527</strain>
    </source>
</reference>
<evidence type="ECO:0000313" key="1">
    <source>
        <dbReference type="EMBL" id="MFC6041329.1"/>
    </source>
</evidence>
<dbReference type="InterPro" id="IPR058532">
    <property type="entry name" value="YjbR/MT2646/Rv2570-like"/>
</dbReference>
<dbReference type="PANTHER" id="PTHR35145">
    <property type="entry name" value="CYTOPLASMIC PROTEIN-RELATED"/>
    <property type="match status" value="1"/>
</dbReference>
<sequence length="119" mass="13614">MELSELKVWCEGHKGAQFDYQKDWDAERYLIGGKMFAMFGHDKTGTPIVSLKCDPQRAGVLREEYEEINPGYYMNKTHWNSLALNGNLPSALIKECITLSYELVFKGLTKKVQHEVVKG</sequence>
<gene>
    <name evidence="1" type="ORF">ACFPYN_18135</name>
</gene>
<name>A0ABW1LCA0_9BACL</name>
<protein>
    <submittedName>
        <fullName evidence="1">MmcQ/YjbR family DNA-binding protein</fullName>
    </submittedName>
</protein>
<dbReference type="EMBL" id="JBHSRI010000038">
    <property type="protein sequence ID" value="MFC6041329.1"/>
    <property type="molecule type" value="Genomic_DNA"/>
</dbReference>
<keyword evidence="2" id="KW-1185">Reference proteome</keyword>
<accession>A0ABW1LCA0</accession>
<keyword evidence="1" id="KW-0238">DNA-binding</keyword>
<evidence type="ECO:0000313" key="2">
    <source>
        <dbReference type="Proteomes" id="UP001596170"/>
    </source>
</evidence>
<dbReference type="Pfam" id="PF04237">
    <property type="entry name" value="YjbR"/>
    <property type="match status" value="1"/>
</dbReference>
<comment type="caution">
    <text evidence="1">The sequence shown here is derived from an EMBL/GenBank/DDBJ whole genome shotgun (WGS) entry which is preliminary data.</text>
</comment>
<dbReference type="SUPFAM" id="SSF142906">
    <property type="entry name" value="YjbR-like"/>
    <property type="match status" value="1"/>
</dbReference>
<organism evidence="1 2">
    <name type="scientific">Paenisporosarcina macmurdoensis</name>
    <dbReference type="NCBI Taxonomy" id="212659"/>
    <lineage>
        <taxon>Bacteria</taxon>
        <taxon>Bacillati</taxon>
        <taxon>Bacillota</taxon>
        <taxon>Bacilli</taxon>
        <taxon>Bacillales</taxon>
        <taxon>Caryophanaceae</taxon>
        <taxon>Paenisporosarcina</taxon>
    </lineage>
</organism>
<dbReference type="GO" id="GO:0003677">
    <property type="term" value="F:DNA binding"/>
    <property type="evidence" value="ECO:0007669"/>
    <property type="project" value="UniProtKB-KW"/>
</dbReference>
<dbReference type="RefSeq" id="WP_377736172.1">
    <property type="nucleotide sequence ID" value="NZ_JBHSRI010000038.1"/>
</dbReference>
<dbReference type="InterPro" id="IPR007351">
    <property type="entry name" value="YjbR"/>
</dbReference>
<dbReference type="Proteomes" id="UP001596170">
    <property type="component" value="Unassembled WGS sequence"/>
</dbReference>
<proteinExistence type="predicted"/>
<dbReference type="Gene3D" id="3.90.1150.30">
    <property type="match status" value="1"/>
</dbReference>